<dbReference type="InterPro" id="IPR036737">
    <property type="entry name" value="OmpA-like_sf"/>
</dbReference>
<protein>
    <submittedName>
        <fullName evidence="7">DUF1318 domain-containing protein</fullName>
    </submittedName>
</protein>
<feature type="chain" id="PRO_5035206886" evidence="5">
    <location>
        <begin position="23"/>
        <end position="557"/>
    </location>
</feature>
<dbReference type="GO" id="GO:0016020">
    <property type="term" value="C:membrane"/>
    <property type="evidence" value="ECO:0007669"/>
    <property type="project" value="UniProtKB-SubCell"/>
</dbReference>
<dbReference type="Pfam" id="PF12849">
    <property type="entry name" value="PBP_like_2"/>
    <property type="match status" value="1"/>
</dbReference>
<evidence type="ECO:0000256" key="2">
    <source>
        <dbReference type="ARBA" id="ARBA00022729"/>
    </source>
</evidence>
<feature type="domain" description="OmpA-like" evidence="6">
    <location>
        <begin position="442"/>
        <end position="557"/>
    </location>
</feature>
<dbReference type="CDD" id="cd13566">
    <property type="entry name" value="PBP2_phosphate"/>
    <property type="match status" value="1"/>
</dbReference>
<dbReference type="EMBL" id="JAENIM010000043">
    <property type="protein sequence ID" value="MBK1792134.1"/>
    <property type="molecule type" value="Genomic_DNA"/>
</dbReference>
<sequence length="557" mass="60607">MRKLPKMVLCLLIWSMSTFAMADQQEFKEINERRTARKVLIDYLKQDGKAQETAAGTLKIAAGVDSTSAQAAIEDENADRVRQFTIIASIKGMSKDEVASQFAQKMGVDTAAPDYEVLLKLHGSNTVGASLAPSLVQKFLIERGYRDISIEKQGVESFIRFSQPGKKSLGLVEIKAHGSSTAFSGSGELDELGLAGKFCDLGMASRPAKDKEVALLSKNGIGNIRSAASEYPIALDGVAVIINRENPVSTLTVEQVAGLFSGKIANWKELGGPDQPVHIYARDEHSGTWDTFKSKVLKPSKLSLAEKNVKRYEDSGKLVLNVAGDPAGIGFIGLAYVDTSVKAVPVQAGEGARALEATRLTVKSEDYPLSRLLYFYMPTDASAFTRDFVKFTMSEAGQKVVDQVGLVGQGRSTKRDFSNADKLKKDLLEMADLPADYRALIEMADRRDTQSNLRYRSGSDQLDINSLNNLDRLAKLLADPDYDDVQVVLIGFADNVGAARSNQRISERRAQKVADMLAGKGVQGIQVAGFGEALPVADNASESGRAKNRRVEIWLQR</sequence>
<dbReference type="InterPro" id="IPR050811">
    <property type="entry name" value="Phosphate_ABC_transporter"/>
</dbReference>
<reference evidence="7" key="1">
    <citation type="submission" date="2021-01" db="EMBL/GenBank/DDBJ databases">
        <title>Modified the classification status of verrucomicrobia.</title>
        <authorList>
            <person name="Feng X."/>
        </authorList>
    </citation>
    <scope>NUCLEOTIDE SEQUENCE</scope>
    <source>
        <strain evidence="7">_KCTC 22039</strain>
    </source>
</reference>
<dbReference type="RefSeq" id="WP_200312148.1">
    <property type="nucleotide sequence ID" value="NZ_JAENIM010000043.1"/>
</dbReference>
<evidence type="ECO:0000256" key="1">
    <source>
        <dbReference type="ARBA" id="ARBA00004370"/>
    </source>
</evidence>
<dbReference type="SUPFAM" id="SSF103088">
    <property type="entry name" value="OmpA-like"/>
    <property type="match status" value="1"/>
</dbReference>
<keyword evidence="8" id="KW-1185">Reference proteome</keyword>
<dbReference type="PRINTS" id="PR01021">
    <property type="entry name" value="OMPADOMAIN"/>
</dbReference>
<organism evidence="7 8">
    <name type="scientific">Persicirhabdus sediminis</name>
    <dbReference type="NCBI Taxonomy" id="454144"/>
    <lineage>
        <taxon>Bacteria</taxon>
        <taxon>Pseudomonadati</taxon>
        <taxon>Verrucomicrobiota</taxon>
        <taxon>Verrucomicrobiia</taxon>
        <taxon>Verrucomicrobiales</taxon>
        <taxon>Verrucomicrobiaceae</taxon>
        <taxon>Persicirhabdus</taxon>
    </lineage>
</organism>
<name>A0A8J7SKJ9_9BACT</name>
<evidence type="ECO:0000259" key="6">
    <source>
        <dbReference type="PROSITE" id="PS51123"/>
    </source>
</evidence>
<accession>A0A8J7SKJ9</accession>
<evidence type="ECO:0000313" key="7">
    <source>
        <dbReference type="EMBL" id="MBK1792134.1"/>
    </source>
</evidence>
<dbReference type="PROSITE" id="PS51123">
    <property type="entry name" value="OMPA_2"/>
    <property type="match status" value="1"/>
</dbReference>
<gene>
    <name evidence="7" type="ORF">JIN82_13310</name>
</gene>
<keyword evidence="3 4" id="KW-0472">Membrane</keyword>
<proteinExistence type="predicted"/>
<dbReference type="InterPro" id="IPR006664">
    <property type="entry name" value="OMP_bac"/>
</dbReference>
<dbReference type="SUPFAM" id="SSF53850">
    <property type="entry name" value="Periplasmic binding protein-like II"/>
    <property type="match status" value="1"/>
</dbReference>
<dbReference type="CDD" id="cd07185">
    <property type="entry name" value="OmpA_C-like"/>
    <property type="match status" value="1"/>
</dbReference>
<dbReference type="AlphaFoldDB" id="A0A8J7SKJ9"/>
<dbReference type="InterPro" id="IPR024370">
    <property type="entry name" value="PBP_domain"/>
</dbReference>
<dbReference type="Pfam" id="PF00691">
    <property type="entry name" value="OmpA"/>
    <property type="match status" value="1"/>
</dbReference>
<dbReference type="PANTHER" id="PTHR30570">
    <property type="entry name" value="PERIPLASMIC PHOSPHATE BINDING COMPONENT OF PHOSPHATE ABC TRANSPORTER"/>
    <property type="match status" value="1"/>
</dbReference>
<comment type="subcellular location">
    <subcellularLocation>
        <location evidence="1">Membrane</location>
    </subcellularLocation>
</comment>
<evidence type="ECO:0000256" key="3">
    <source>
        <dbReference type="ARBA" id="ARBA00023136"/>
    </source>
</evidence>
<comment type="caution">
    <text evidence="7">The sequence shown here is derived from an EMBL/GenBank/DDBJ whole genome shotgun (WGS) entry which is preliminary data.</text>
</comment>
<dbReference type="PANTHER" id="PTHR30570:SF1">
    <property type="entry name" value="PHOSPHATE-BINDING PROTEIN PSTS"/>
    <property type="match status" value="1"/>
</dbReference>
<evidence type="ECO:0000313" key="8">
    <source>
        <dbReference type="Proteomes" id="UP000624703"/>
    </source>
</evidence>
<dbReference type="Gene3D" id="3.40.190.10">
    <property type="entry name" value="Periplasmic binding protein-like II"/>
    <property type="match status" value="2"/>
</dbReference>
<dbReference type="Pfam" id="PF07027">
    <property type="entry name" value="DUF1318"/>
    <property type="match status" value="1"/>
</dbReference>
<feature type="signal peptide" evidence="5">
    <location>
        <begin position="1"/>
        <end position="22"/>
    </location>
</feature>
<keyword evidence="2 5" id="KW-0732">Signal</keyword>
<evidence type="ECO:0000256" key="4">
    <source>
        <dbReference type="PROSITE-ProRule" id="PRU00473"/>
    </source>
</evidence>
<dbReference type="Gene3D" id="3.30.1330.60">
    <property type="entry name" value="OmpA-like domain"/>
    <property type="match status" value="1"/>
</dbReference>
<dbReference type="InterPro" id="IPR006665">
    <property type="entry name" value="OmpA-like"/>
</dbReference>
<evidence type="ECO:0000256" key="5">
    <source>
        <dbReference type="SAM" id="SignalP"/>
    </source>
</evidence>
<dbReference type="Proteomes" id="UP000624703">
    <property type="component" value="Unassembled WGS sequence"/>
</dbReference>
<dbReference type="InterPro" id="IPR008309">
    <property type="entry name" value="YdbL"/>
</dbReference>